<name>A0AAV2NIY1_9HYME</name>
<accession>A0AAV2NIY1</accession>
<proteinExistence type="predicted"/>
<reference evidence="1" key="1">
    <citation type="submission" date="2024-04" db="EMBL/GenBank/DDBJ databases">
        <authorList>
            <consortium name="Molecular Ecology Group"/>
        </authorList>
    </citation>
    <scope>NUCLEOTIDE SEQUENCE</scope>
</reference>
<evidence type="ECO:0000313" key="1">
    <source>
        <dbReference type="EMBL" id="CAL1680109.1"/>
    </source>
</evidence>
<sequence length="96" mass="10991">MTRNISYFAWRNVSERLALAKIWLEEDCTSSFVDVSIDTNFYGCRKRVTRNLGSAPPVNALPTHHRFIRTNGAAEFRRLVFGFIDDPVTRRASGRA</sequence>
<protein>
    <recommendedName>
        <fullName evidence="3">Reverse transcriptase</fullName>
    </recommendedName>
</protein>
<keyword evidence="2" id="KW-1185">Reference proteome</keyword>
<dbReference type="AlphaFoldDB" id="A0AAV2NIY1"/>
<dbReference type="Proteomes" id="UP001497644">
    <property type="component" value="Chromosome 2"/>
</dbReference>
<organism evidence="1 2">
    <name type="scientific">Lasius platythorax</name>
    <dbReference type="NCBI Taxonomy" id="488582"/>
    <lineage>
        <taxon>Eukaryota</taxon>
        <taxon>Metazoa</taxon>
        <taxon>Ecdysozoa</taxon>
        <taxon>Arthropoda</taxon>
        <taxon>Hexapoda</taxon>
        <taxon>Insecta</taxon>
        <taxon>Pterygota</taxon>
        <taxon>Neoptera</taxon>
        <taxon>Endopterygota</taxon>
        <taxon>Hymenoptera</taxon>
        <taxon>Apocrita</taxon>
        <taxon>Aculeata</taxon>
        <taxon>Formicoidea</taxon>
        <taxon>Formicidae</taxon>
        <taxon>Formicinae</taxon>
        <taxon>Lasius</taxon>
        <taxon>Lasius</taxon>
    </lineage>
</organism>
<evidence type="ECO:0000313" key="2">
    <source>
        <dbReference type="Proteomes" id="UP001497644"/>
    </source>
</evidence>
<dbReference type="EMBL" id="OZ034825">
    <property type="protein sequence ID" value="CAL1680109.1"/>
    <property type="molecule type" value="Genomic_DNA"/>
</dbReference>
<gene>
    <name evidence="1" type="ORF">LPLAT_LOCUS6190</name>
</gene>
<evidence type="ECO:0008006" key="3">
    <source>
        <dbReference type="Google" id="ProtNLM"/>
    </source>
</evidence>